<evidence type="ECO:0000313" key="2">
    <source>
        <dbReference type="Proteomes" id="UP000627464"/>
    </source>
</evidence>
<gene>
    <name evidence="1" type="ORF">GCM10011328_01060</name>
</gene>
<dbReference type="EMBL" id="BMFZ01000001">
    <property type="protein sequence ID" value="GGA30350.1"/>
    <property type="molecule type" value="Genomic_DNA"/>
</dbReference>
<accession>A0ABQ1FTM6</accession>
<comment type="caution">
    <text evidence="1">The sequence shown here is derived from an EMBL/GenBank/DDBJ whole genome shotgun (WGS) entry which is preliminary data.</text>
</comment>
<name>A0ABQ1FTM6_9GAMM</name>
<evidence type="ECO:0000313" key="1">
    <source>
        <dbReference type="EMBL" id="GGA30350.1"/>
    </source>
</evidence>
<keyword evidence="2" id="KW-1185">Reference proteome</keyword>
<dbReference type="Proteomes" id="UP000627464">
    <property type="component" value="Unassembled WGS sequence"/>
</dbReference>
<organism evidence="1 2">
    <name type="scientific">Hafnia psychrotolerans</name>
    <dbReference type="NCBI Taxonomy" id="1477018"/>
    <lineage>
        <taxon>Bacteria</taxon>
        <taxon>Pseudomonadati</taxon>
        <taxon>Pseudomonadota</taxon>
        <taxon>Gammaproteobacteria</taxon>
        <taxon>Enterobacterales</taxon>
        <taxon>Hafniaceae</taxon>
        <taxon>Hafnia</taxon>
    </lineage>
</organism>
<protein>
    <submittedName>
        <fullName evidence="1">Uncharacterized protein</fullName>
    </submittedName>
</protein>
<proteinExistence type="predicted"/>
<reference evidence="2" key="1">
    <citation type="journal article" date="2019" name="Int. J. Syst. Evol. Microbiol.">
        <title>The Global Catalogue of Microorganisms (GCM) 10K type strain sequencing project: providing services to taxonomists for standard genome sequencing and annotation.</title>
        <authorList>
            <consortium name="The Broad Institute Genomics Platform"/>
            <consortium name="The Broad Institute Genome Sequencing Center for Infectious Disease"/>
            <person name="Wu L."/>
            <person name="Ma J."/>
        </authorList>
    </citation>
    <scope>NUCLEOTIDE SEQUENCE [LARGE SCALE GENOMIC DNA]</scope>
    <source>
        <strain evidence="2">CGMCC 1.12806</strain>
    </source>
</reference>
<sequence length="57" mass="6583">MHEDILWPCPVHWEWEDSYGGWIPYYLSPTLEFVAGDPLLASKVSRDKPAPDNNPEI</sequence>